<dbReference type="OrthoDB" id="10253408at2759"/>
<evidence type="ECO:0000256" key="4">
    <source>
        <dbReference type="ARBA" id="ARBA00022807"/>
    </source>
</evidence>
<name>A0A653CQJ4_CALMS</name>
<feature type="domain" description="Peptidase C1A papain C-terminal" evidence="8">
    <location>
        <begin position="106"/>
        <end position="313"/>
    </location>
</feature>
<dbReference type="InterPro" id="IPR000169">
    <property type="entry name" value="Pept_cys_AS"/>
</dbReference>
<evidence type="ECO:0000259" key="8">
    <source>
        <dbReference type="SMART" id="SM00645"/>
    </source>
</evidence>
<dbReference type="SMART" id="SM00645">
    <property type="entry name" value="Pept_C1"/>
    <property type="match status" value="1"/>
</dbReference>
<feature type="chain" id="PRO_5024833657" description="Gut cathepsin L-like cysteine protease" evidence="7">
    <location>
        <begin position="17"/>
        <end position="314"/>
    </location>
</feature>
<keyword evidence="6" id="KW-1015">Disulfide bond</keyword>
<reference evidence="10 11" key="1">
    <citation type="submission" date="2019-01" db="EMBL/GenBank/DDBJ databases">
        <authorList>
            <person name="Sayadi A."/>
        </authorList>
    </citation>
    <scope>NUCLEOTIDE SEQUENCE [LARGE SCALE GENOMIC DNA]</scope>
</reference>
<sequence>MKYLFVVAALLVSAQARHLEAWEQFKIEHGKTYKTLSEEQKRFSIFKSNLRDIEEHNERYERGEVSYMMKINQFGDMTKEEFKATLTLQVPKLDETVTTFKAEGDVPDSVDWRKVGAVTDVKHQHKCGSCWAFSSVGALEGQVFIHNKVLESLSPQNLVDCARGEYKNTGCDKGLQTEAFRYIKDHGILTEKEYPYTAKEGKCQKQGGLKISGFGVVPQGNETALKPAIANIGPIAATLDASGFQFYHKGILDNSHCSTSFDALNHAILLVGYEKNYYIAKNSYGPTWGIDGYLRIAMDKNTCGISWYNSYPTL</sequence>
<keyword evidence="2" id="KW-0645">Protease</keyword>
<dbReference type="FunFam" id="3.90.70.10:FF:000006">
    <property type="entry name" value="Cathepsin S"/>
    <property type="match status" value="1"/>
</dbReference>
<evidence type="ECO:0000256" key="5">
    <source>
        <dbReference type="ARBA" id="ARBA00023145"/>
    </source>
</evidence>
<accession>A0A653CQJ4</accession>
<feature type="signal peptide" evidence="7">
    <location>
        <begin position="1"/>
        <end position="16"/>
    </location>
</feature>
<evidence type="ECO:0000256" key="6">
    <source>
        <dbReference type="ARBA" id="ARBA00023157"/>
    </source>
</evidence>
<keyword evidence="5" id="KW-0865">Zymogen</keyword>
<dbReference type="CDD" id="cd02248">
    <property type="entry name" value="Peptidase_C1A"/>
    <property type="match status" value="1"/>
</dbReference>
<evidence type="ECO:0008006" key="12">
    <source>
        <dbReference type="Google" id="ProtNLM"/>
    </source>
</evidence>
<dbReference type="InterPro" id="IPR000668">
    <property type="entry name" value="Peptidase_C1A_C"/>
</dbReference>
<evidence type="ECO:0000259" key="9">
    <source>
        <dbReference type="SMART" id="SM00848"/>
    </source>
</evidence>
<dbReference type="Pfam" id="PF00112">
    <property type="entry name" value="Peptidase_C1"/>
    <property type="match status" value="1"/>
</dbReference>
<gene>
    <name evidence="10" type="ORF">CALMAC_LOCUS11036</name>
</gene>
<dbReference type="PRINTS" id="PR00705">
    <property type="entry name" value="PAPAIN"/>
</dbReference>
<dbReference type="InterPro" id="IPR013128">
    <property type="entry name" value="Peptidase_C1A"/>
</dbReference>
<dbReference type="EMBL" id="CAACVG010008532">
    <property type="protein sequence ID" value="VEN50185.1"/>
    <property type="molecule type" value="Genomic_DNA"/>
</dbReference>
<keyword evidence="3" id="KW-0378">Hydrolase</keyword>
<protein>
    <recommendedName>
        <fullName evidence="12">Gut cathepsin L-like cysteine protease</fullName>
    </recommendedName>
</protein>
<dbReference type="InterPro" id="IPR013201">
    <property type="entry name" value="Prot_inhib_I29"/>
</dbReference>
<dbReference type="GO" id="GO:0008234">
    <property type="term" value="F:cysteine-type peptidase activity"/>
    <property type="evidence" value="ECO:0007669"/>
    <property type="project" value="UniProtKB-KW"/>
</dbReference>
<dbReference type="SUPFAM" id="SSF54001">
    <property type="entry name" value="Cysteine proteinases"/>
    <property type="match status" value="1"/>
</dbReference>
<dbReference type="InterPro" id="IPR038765">
    <property type="entry name" value="Papain-like_cys_pep_sf"/>
</dbReference>
<evidence type="ECO:0000313" key="10">
    <source>
        <dbReference type="EMBL" id="VEN50185.1"/>
    </source>
</evidence>
<evidence type="ECO:0000256" key="7">
    <source>
        <dbReference type="SAM" id="SignalP"/>
    </source>
</evidence>
<keyword evidence="4" id="KW-0788">Thiol protease</keyword>
<dbReference type="Pfam" id="PF08246">
    <property type="entry name" value="Inhibitor_I29"/>
    <property type="match status" value="1"/>
</dbReference>
<comment type="similarity">
    <text evidence="1">Belongs to the peptidase C1 family.</text>
</comment>
<dbReference type="PANTHER" id="PTHR12411">
    <property type="entry name" value="CYSTEINE PROTEASE FAMILY C1-RELATED"/>
    <property type="match status" value="1"/>
</dbReference>
<dbReference type="AlphaFoldDB" id="A0A653CQJ4"/>
<dbReference type="PROSITE" id="PS00139">
    <property type="entry name" value="THIOL_PROTEASE_CYS"/>
    <property type="match status" value="1"/>
</dbReference>
<organism evidence="10 11">
    <name type="scientific">Callosobruchus maculatus</name>
    <name type="common">Southern cowpea weevil</name>
    <name type="synonym">Pulse bruchid</name>
    <dbReference type="NCBI Taxonomy" id="64391"/>
    <lineage>
        <taxon>Eukaryota</taxon>
        <taxon>Metazoa</taxon>
        <taxon>Ecdysozoa</taxon>
        <taxon>Arthropoda</taxon>
        <taxon>Hexapoda</taxon>
        <taxon>Insecta</taxon>
        <taxon>Pterygota</taxon>
        <taxon>Neoptera</taxon>
        <taxon>Endopterygota</taxon>
        <taxon>Coleoptera</taxon>
        <taxon>Polyphaga</taxon>
        <taxon>Cucujiformia</taxon>
        <taxon>Chrysomeloidea</taxon>
        <taxon>Chrysomelidae</taxon>
        <taxon>Bruchinae</taxon>
        <taxon>Bruchini</taxon>
        <taxon>Callosobruchus</taxon>
    </lineage>
</organism>
<feature type="domain" description="Cathepsin propeptide inhibitor" evidence="9">
    <location>
        <begin position="22"/>
        <end position="82"/>
    </location>
</feature>
<evidence type="ECO:0000256" key="1">
    <source>
        <dbReference type="ARBA" id="ARBA00008455"/>
    </source>
</evidence>
<dbReference type="GO" id="GO:0006508">
    <property type="term" value="P:proteolysis"/>
    <property type="evidence" value="ECO:0007669"/>
    <property type="project" value="UniProtKB-KW"/>
</dbReference>
<proteinExistence type="inferred from homology"/>
<keyword evidence="11" id="KW-1185">Reference proteome</keyword>
<evidence type="ECO:0000256" key="3">
    <source>
        <dbReference type="ARBA" id="ARBA00022801"/>
    </source>
</evidence>
<keyword evidence="7" id="KW-0732">Signal</keyword>
<evidence type="ECO:0000313" key="11">
    <source>
        <dbReference type="Proteomes" id="UP000410492"/>
    </source>
</evidence>
<dbReference type="Proteomes" id="UP000410492">
    <property type="component" value="Unassembled WGS sequence"/>
</dbReference>
<dbReference type="Gene3D" id="3.90.70.10">
    <property type="entry name" value="Cysteine proteinases"/>
    <property type="match status" value="1"/>
</dbReference>
<evidence type="ECO:0000256" key="2">
    <source>
        <dbReference type="ARBA" id="ARBA00022670"/>
    </source>
</evidence>
<dbReference type="InterPro" id="IPR039417">
    <property type="entry name" value="Peptidase_C1A_papain-like"/>
</dbReference>
<dbReference type="SMART" id="SM00848">
    <property type="entry name" value="Inhibitor_I29"/>
    <property type="match status" value="1"/>
</dbReference>